<keyword evidence="12" id="KW-0325">Glycoprotein</keyword>
<dbReference type="Pfam" id="PF00445">
    <property type="entry name" value="Ribonuclease_T2"/>
    <property type="match status" value="1"/>
</dbReference>
<dbReference type="Pfam" id="PF25488">
    <property type="entry name" value="RNaseT2L_C"/>
    <property type="match status" value="1"/>
</dbReference>
<keyword evidence="10" id="KW-0378">Hydrolase</keyword>
<keyword evidence="6" id="KW-0926">Vacuole</keyword>
<organism evidence="19 20">
    <name type="scientific">Zygotorulaspora mrakii</name>
    <name type="common">Zygosaccharomyces mrakii</name>
    <dbReference type="NCBI Taxonomy" id="42260"/>
    <lineage>
        <taxon>Eukaryota</taxon>
        <taxon>Fungi</taxon>
        <taxon>Dikarya</taxon>
        <taxon>Ascomycota</taxon>
        <taxon>Saccharomycotina</taxon>
        <taxon>Saccharomycetes</taxon>
        <taxon>Saccharomycetales</taxon>
        <taxon>Saccharomycetaceae</taxon>
        <taxon>Zygotorulaspora</taxon>
    </lineage>
</organism>
<proteinExistence type="inferred from homology"/>
<dbReference type="RefSeq" id="XP_037142163.1">
    <property type="nucleotide sequence ID" value="XM_037286268.1"/>
</dbReference>
<feature type="active site" evidence="16">
    <location>
        <position position="160"/>
    </location>
</feature>
<feature type="active site" evidence="16">
    <location>
        <position position="87"/>
    </location>
</feature>
<evidence type="ECO:0000256" key="8">
    <source>
        <dbReference type="ARBA" id="ARBA00022729"/>
    </source>
</evidence>
<feature type="active site" evidence="16">
    <location>
        <position position="156"/>
    </location>
</feature>
<evidence type="ECO:0000256" key="1">
    <source>
        <dbReference type="ARBA" id="ARBA00004410"/>
    </source>
</evidence>
<evidence type="ECO:0000256" key="11">
    <source>
        <dbReference type="ARBA" id="ARBA00023157"/>
    </source>
</evidence>
<feature type="domain" description="RNase T2-like C-terminal" evidence="18">
    <location>
        <begin position="307"/>
        <end position="409"/>
    </location>
</feature>
<name>A0A7H9AVV9_ZYGMR</name>
<comment type="function">
    <text evidence="14">Rnase which modulates cell survival under stress conditions. Released from the vacuole to the cytoplasm during stress to promote tRNA and rRNA cleavage and to activate separately a downstream pathway that promotes cell death. Involved in cell size, vacuolar morphology and growth at high temperatures and high salt concentration.</text>
</comment>
<dbReference type="InterPro" id="IPR033130">
    <property type="entry name" value="RNase_T2_His_AS_2"/>
</dbReference>
<dbReference type="GO" id="GO:0006401">
    <property type="term" value="P:RNA catabolic process"/>
    <property type="evidence" value="ECO:0007669"/>
    <property type="project" value="TreeGrafter"/>
</dbReference>
<gene>
    <name evidence="19" type="ORF">HG535_0A03740</name>
</gene>
<evidence type="ECO:0000256" key="4">
    <source>
        <dbReference type="ARBA" id="ARBA00012571"/>
    </source>
</evidence>
<dbReference type="InterPro" id="IPR057328">
    <property type="entry name" value="RNaseT2L_C"/>
</dbReference>
<dbReference type="OrthoDB" id="435754at2759"/>
<evidence type="ECO:0000256" key="15">
    <source>
        <dbReference type="ARBA" id="ARBA00071169"/>
    </source>
</evidence>
<dbReference type="Gene3D" id="3.90.730.10">
    <property type="entry name" value="Ribonuclease T2-like"/>
    <property type="match status" value="1"/>
</dbReference>
<accession>A0A7H9AVV9</accession>
<dbReference type="PANTHER" id="PTHR11240:SF22">
    <property type="entry name" value="RIBONUCLEASE T2"/>
    <property type="match status" value="1"/>
</dbReference>
<dbReference type="GeneID" id="59234071"/>
<dbReference type="GO" id="GO:0003723">
    <property type="term" value="F:RNA binding"/>
    <property type="evidence" value="ECO:0007669"/>
    <property type="project" value="InterPro"/>
</dbReference>
<dbReference type="InterPro" id="IPR033697">
    <property type="entry name" value="Ribonuclease_T2_eukaryotic"/>
</dbReference>
<dbReference type="CDD" id="cd01061">
    <property type="entry name" value="RNase_T2_euk"/>
    <property type="match status" value="1"/>
</dbReference>
<evidence type="ECO:0000259" key="18">
    <source>
        <dbReference type="Pfam" id="PF25488"/>
    </source>
</evidence>
<dbReference type="SUPFAM" id="SSF55895">
    <property type="entry name" value="Ribonuclease Rh-like"/>
    <property type="match status" value="1"/>
</dbReference>
<evidence type="ECO:0000256" key="5">
    <source>
        <dbReference type="ARBA" id="ARBA00022490"/>
    </source>
</evidence>
<dbReference type="AlphaFoldDB" id="A0A7H9AVV9"/>
<dbReference type="EC" id="4.6.1.19" evidence="4"/>
<evidence type="ECO:0000313" key="20">
    <source>
        <dbReference type="Proteomes" id="UP000509704"/>
    </source>
</evidence>
<dbReference type="InterPro" id="IPR036430">
    <property type="entry name" value="RNase_T2-like_sf"/>
</dbReference>
<comment type="similarity">
    <text evidence="3 17">Belongs to the RNase T2 family.</text>
</comment>
<dbReference type="FunFam" id="3.90.730.10:FF:000004">
    <property type="entry name" value="Ribonuclease T2-like"/>
    <property type="match status" value="1"/>
</dbReference>
<evidence type="ECO:0000256" key="9">
    <source>
        <dbReference type="ARBA" id="ARBA00022759"/>
    </source>
</evidence>
<evidence type="ECO:0000256" key="7">
    <source>
        <dbReference type="ARBA" id="ARBA00022722"/>
    </source>
</evidence>
<keyword evidence="7" id="KW-0540">Nuclease</keyword>
<dbReference type="InterPro" id="IPR001568">
    <property type="entry name" value="RNase_T2-like"/>
</dbReference>
<dbReference type="PROSITE" id="PS00531">
    <property type="entry name" value="RNASE_T2_2"/>
    <property type="match status" value="1"/>
</dbReference>
<evidence type="ECO:0000256" key="2">
    <source>
        <dbReference type="ARBA" id="ARBA00004496"/>
    </source>
</evidence>
<dbReference type="GO" id="GO:0033897">
    <property type="term" value="F:ribonuclease T2 activity"/>
    <property type="evidence" value="ECO:0007669"/>
    <property type="project" value="UniProtKB-EC"/>
</dbReference>
<dbReference type="KEGG" id="zmk:HG535_0A03740"/>
<evidence type="ECO:0000256" key="17">
    <source>
        <dbReference type="RuleBase" id="RU004328"/>
    </source>
</evidence>
<dbReference type="PANTHER" id="PTHR11240">
    <property type="entry name" value="RIBONUCLEASE T2"/>
    <property type="match status" value="1"/>
</dbReference>
<dbReference type="Proteomes" id="UP000509704">
    <property type="component" value="Chromosome 1"/>
</dbReference>
<dbReference type="InterPro" id="IPR018188">
    <property type="entry name" value="RNase_T2_His_AS_1"/>
</dbReference>
<evidence type="ECO:0000256" key="3">
    <source>
        <dbReference type="ARBA" id="ARBA00007469"/>
    </source>
</evidence>
<sequence length="417" mass="47978">MIINNIAAPFAFMADYFARNYPLSPNCPMDLPLSCRNETVIPDTCCFEYPGGVFLQTQFWDYKVSHPISDKDELERRLGPLNDFTIHGLWPDNCDGGYQQFCDNSAAIDDVYYLLNSKQFNDDHSSLEISGKDLLAKLKRLWKSNTGDDESLWIHEYNKHGTCIKTIKPECYKRWNPKSEQDLKKQSVYDYFRIAYNLYKSVNTSAVLKERGIVPTTTDTYTRDEIERALSDGFDGKRVFFACDGFNAINEIWYYHILKGSLLGEEFVKLDSLYHGRSRCPETGIKFLPKGYMPPNNRAPKFRGIIRMGGMPGELIRNGHWMIGKTAAQFSLIESEYGGYLLRSNAGYCGFQADQQLSCQKSLQQAAQFEYEDGYIGYSGAFQWGAYEYPQHSSQSVVYHDPERTADYNFKLKFIKK</sequence>
<protein>
    <recommendedName>
        <fullName evidence="15">Ribonuclease T2-like</fullName>
        <ecNumber evidence="4">4.6.1.19</ecNumber>
    </recommendedName>
</protein>
<keyword evidence="5" id="KW-0963">Cytoplasm</keyword>
<evidence type="ECO:0000313" key="19">
    <source>
        <dbReference type="EMBL" id="QLG70435.1"/>
    </source>
</evidence>
<dbReference type="EMBL" id="CP058604">
    <property type="protein sequence ID" value="QLG70435.1"/>
    <property type="molecule type" value="Genomic_DNA"/>
</dbReference>
<dbReference type="GO" id="GO:0005775">
    <property type="term" value="C:vacuolar lumen"/>
    <property type="evidence" value="ECO:0007669"/>
    <property type="project" value="UniProtKB-SubCell"/>
</dbReference>
<keyword evidence="9" id="KW-0255">Endonuclease</keyword>
<evidence type="ECO:0000256" key="14">
    <source>
        <dbReference type="ARBA" id="ARBA00025494"/>
    </source>
</evidence>
<evidence type="ECO:0000256" key="16">
    <source>
        <dbReference type="PIRSR" id="PIRSR633697-1"/>
    </source>
</evidence>
<dbReference type="PROSITE" id="PS00530">
    <property type="entry name" value="RNASE_T2_1"/>
    <property type="match status" value="1"/>
</dbReference>
<dbReference type="GO" id="GO:0005576">
    <property type="term" value="C:extracellular region"/>
    <property type="evidence" value="ECO:0007669"/>
    <property type="project" value="TreeGrafter"/>
</dbReference>
<reference evidence="19 20" key="1">
    <citation type="submission" date="2020-07" db="EMBL/GenBank/DDBJ databases">
        <title>The yeast mating-type switching endonuclease HO is a domesticated member of an unorthodox homing genetic element family.</title>
        <authorList>
            <person name="Coughlan A.Y."/>
            <person name="Lombardi L."/>
            <person name="Braun-Galleani S."/>
            <person name="Martos A.R."/>
            <person name="Galeote V."/>
            <person name="Bigey F."/>
            <person name="Dequin S."/>
            <person name="Byrne K.P."/>
            <person name="Wolfe K.H."/>
        </authorList>
    </citation>
    <scope>NUCLEOTIDE SEQUENCE [LARGE SCALE GENOMIC DNA]</scope>
    <source>
        <strain evidence="19 20">NRRL Y-6702</strain>
    </source>
</reference>
<keyword evidence="20" id="KW-1185">Reference proteome</keyword>
<dbReference type="GO" id="GO:0016787">
    <property type="term" value="F:hydrolase activity"/>
    <property type="evidence" value="ECO:0007669"/>
    <property type="project" value="UniProtKB-KW"/>
</dbReference>
<evidence type="ECO:0000256" key="6">
    <source>
        <dbReference type="ARBA" id="ARBA00022554"/>
    </source>
</evidence>
<keyword evidence="8" id="KW-0732">Signal</keyword>
<evidence type="ECO:0000256" key="13">
    <source>
        <dbReference type="ARBA" id="ARBA00023239"/>
    </source>
</evidence>
<evidence type="ECO:0000256" key="12">
    <source>
        <dbReference type="ARBA" id="ARBA00023180"/>
    </source>
</evidence>
<keyword evidence="11" id="KW-1015">Disulfide bond</keyword>
<keyword evidence="13" id="KW-0456">Lyase</keyword>
<evidence type="ECO:0000256" key="10">
    <source>
        <dbReference type="ARBA" id="ARBA00022801"/>
    </source>
</evidence>
<comment type="subcellular location">
    <subcellularLocation>
        <location evidence="2">Cytoplasm</location>
    </subcellularLocation>
    <subcellularLocation>
        <location evidence="1">Vacuole lumen</location>
    </subcellularLocation>
</comment>